<dbReference type="STRING" id="1163406.A0A0L0NCQ2"/>
<dbReference type="OrthoDB" id="2013972at2759"/>
<protein>
    <submittedName>
        <fullName evidence="2">Phosphoethanolamine N-methyltransferase 1</fullName>
    </submittedName>
</protein>
<keyword evidence="2" id="KW-0489">Methyltransferase</keyword>
<dbReference type="GO" id="GO:0008168">
    <property type="term" value="F:methyltransferase activity"/>
    <property type="evidence" value="ECO:0007669"/>
    <property type="project" value="UniProtKB-KW"/>
</dbReference>
<reference evidence="2 3" key="1">
    <citation type="journal article" date="2015" name="BMC Genomics">
        <title>The genome of the truffle-parasite Tolypocladium ophioglossoides and the evolution of antifungal peptaibiotics.</title>
        <authorList>
            <person name="Quandt C.A."/>
            <person name="Bushley K.E."/>
            <person name="Spatafora J.W."/>
        </authorList>
    </citation>
    <scope>NUCLEOTIDE SEQUENCE [LARGE SCALE GENOMIC DNA]</scope>
    <source>
        <strain evidence="2 3">CBS 100239</strain>
    </source>
</reference>
<evidence type="ECO:0000256" key="1">
    <source>
        <dbReference type="ARBA" id="ARBA00038158"/>
    </source>
</evidence>
<sequence>MSNPPIIIIPASETSDIGSLASSLTSIATDILHGEVGEGRRTYAVYGKEEYGLPMDEQELERMDICHAKYGALLDKRHFLSPIGEYPQRILDLGCGTGIWCIDMAEKFPSAKVLGVDIAPTQPQWVPPNCSFELDDIEQPWTWKEDTADFIFARDLIVSIRDFPKLIDQCYRHLKPGGWLEFHCVTGVLQCDDCTVPKDSTFQRFSDLLKTVGENFGTPVDDPMRWKQWFEKRGFCSVTEKVFKMPSSPWPQDKRLKLIGAWEQHNLLSNLEGMMMRPFHKGLGWTEEEVTVFSAALRKDIRNLDMHAYWPFYTVYGQKPFANTENLG</sequence>
<dbReference type="CDD" id="cd02440">
    <property type="entry name" value="AdoMet_MTases"/>
    <property type="match status" value="1"/>
</dbReference>
<dbReference type="GO" id="GO:0032259">
    <property type="term" value="P:methylation"/>
    <property type="evidence" value="ECO:0007669"/>
    <property type="project" value="UniProtKB-KW"/>
</dbReference>
<keyword evidence="2" id="KW-0808">Transferase</keyword>
<keyword evidence="3" id="KW-1185">Reference proteome</keyword>
<dbReference type="Gene3D" id="3.40.50.150">
    <property type="entry name" value="Vaccinia Virus protein VP39"/>
    <property type="match status" value="1"/>
</dbReference>
<dbReference type="Pfam" id="PF13489">
    <property type="entry name" value="Methyltransf_23"/>
    <property type="match status" value="1"/>
</dbReference>
<evidence type="ECO:0000313" key="2">
    <source>
        <dbReference type="EMBL" id="KND91937.1"/>
    </source>
</evidence>
<evidence type="ECO:0000313" key="3">
    <source>
        <dbReference type="Proteomes" id="UP000036947"/>
    </source>
</evidence>
<organism evidence="2 3">
    <name type="scientific">Tolypocladium ophioglossoides (strain CBS 100239)</name>
    <name type="common">Snaketongue truffleclub</name>
    <name type="synonym">Elaphocordyceps ophioglossoides</name>
    <dbReference type="NCBI Taxonomy" id="1163406"/>
    <lineage>
        <taxon>Eukaryota</taxon>
        <taxon>Fungi</taxon>
        <taxon>Dikarya</taxon>
        <taxon>Ascomycota</taxon>
        <taxon>Pezizomycotina</taxon>
        <taxon>Sordariomycetes</taxon>
        <taxon>Hypocreomycetidae</taxon>
        <taxon>Hypocreales</taxon>
        <taxon>Ophiocordycipitaceae</taxon>
        <taxon>Tolypocladium</taxon>
    </lineage>
</organism>
<dbReference type="PANTHER" id="PTHR43591:SF24">
    <property type="entry name" value="2-METHOXY-6-POLYPRENYL-1,4-BENZOQUINOL METHYLASE, MITOCHONDRIAL"/>
    <property type="match status" value="1"/>
</dbReference>
<dbReference type="AlphaFoldDB" id="A0A0L0NCQ2"/>
<accession>A0A0L0NCQ2</accession>
<name>A0A0L0NCQ2_TOLOC</name>
<dbReference type="EMBL" id="LFRF01000007">
    <property type="protein sequence ID" value="KND91937.1"/>
    <property type="molecule type" value="Genomic_DNA"/>
</dbReference>
<gene>
    <name evidence="2" type="ORF">TOPH_03538</name>
</gene>
<proteinExistence type="inferred from homology"/>
<dbReference type="InterPro" id="IPR029063">
    <property type="entry name" value="SAM-dependent_MTases_sf"/>
</dbReference>
<comment type="similarity">
    <text evidence="1">Belongs to the methyltransferase superfamily. LaeA methyltransferase family.</text>
</comment>
<comment type="caution">
    <text evidence="2">The sequence shown here is derived from an EMBL/GenBank/DDBJ whole genome shotgun (WGS) entry which is preliminary data.</text>
</comment>
<dbReference type="Proteomes" id="UP000036947">
    <property type="component" value="Unassembled WGS sequence"/>
</dbReference>
<dbReference type="SUPFAM" id="SSF53335">
    <property type="entry name" value="S-adenosyl-L-methionine-dependent methyltransferases"/>
    <property type="match status" value="1"/>
</dbReference>
<dbReference type="PANTHER" id="PTHR43591">
    <property type="entry name" value="METHYLTRANSFERASE"/>
    <property type="match status" value="1"/>
</dbReference>